<dbReference type="EMBL" id="JACVDC010000003">
    <property type="protein sequence ID" value="MBC9794799.1"/>
    <property type="molecule type" value="Genomic_DNA"/>
</dbReference>
<organism evidence="3 4">
    <name type="scientific">Sinomicrobium weinanense</name>
    <dbReference type="NCBI Taxonomy" id="2842200"/>
    <lineage>
        <taxon>Bacteria</taxon>
        <taxon>Pseudomonadati</taxon>
        <taxon>Bacteroidota</taxon>
        <taxon>Flavobacteriia</taxon>
        <taxon>Flavobacteriales</taxon>
        <taxon>Flavobacteriaceae</taxon>
        <taxon>Sinomicrobium</taxon>
    </lineage>
</organism>
<dbReference type="InterPro" id="IPR009045">
    <property type="entry name" value="Zn_M74/Hedgehog-like"/>
</dbReference>
<comment type="caution">
    <text evidence="3">The sequence shown here is derived from an EMBL/GenBank/DDBJ whole genome shotgun (WGS) entry which is preliminary data.</text>
</comment>
<dbReference type="AlphaFoldDB" id="A0A926Q1H4"/>
<dbReference type="InterPro" id="IPR003709">
    <property type="entry name" value="VanY-like_core_dom"/>
</dbReference>
<name>A0A926Q1H4_9FLAO</name>
<evidence type="ECO:0000313" key="3">
    <source>
        <dbReference type="EMBL" id="MBC9794799.1"/>
    </source>
</evidence>
<dbReference type="GO" id="GO:0006508">
    <property type="term" value="P:proteolysis"/>
    <property type="evidence" value="ECO:0007669"/>
    <property type="project" value="InterPro"/>
</dbReference>
<reference evidence="3 4" key="1">
    <citation type="submission" date="2020-09" db="EMBL/GenBank/DDBJ databases">
        <title>Sinomicrobium weinanense sp. nov., a halophilic bacteria isolated from saline-alkali soil.</title>
        <authorList>
            <person name="Wu P."/>
            <person name="Ren H."/>
            <person name="Mei Y."/>
            <person name="Liang Y."/>
            <person name="Chen Z."/>
        </authorList>
    </citation>
    <scope>NUCLEOTIDE SEQUENCE [LARGE SCALE GENOMIC DNA]</scope>
    <source>
        <strain evidence="3 4">FJxs</strain>
    </source>
</reference>
<dbReference type="Pfam" id="PF02557">
    <property type="entry name" value="VanY"/>
    <property type="match status" value="1"/>
</dbReference>
<evidence type="ECO:0000256" key="1">
    <source>
        <dbReference type="SAM" id="MobiDB-lite"/>
    </source>
</evidence>
<proteinExistence type="predicted"/>
<keyword evidence="4" id="KW-1185">Reference proteome</keyword>
<dbReference type="CDD" id="cd14814">
    <property type="entry name" value="Peptidase_M15"/>
    <property type="match status" value="1"/>
</dbReference>
<protein>
    <submittedName>
        <fullName evidence="3">D-alanyl-D-alanine carboxypeptidase family protein</fullName>
    </submittedName>
</protein>
<dbReference type="GO" id="GO:0004180">
    <property type="term" value="F:carboxypeptidase activity"/>
    <property type="evidence" value="ECO:0007669"/>
    <property type="project" value="UniProtKB-KW"/>
</dbReference>
<feature type="domain" description="D-alanyl-D-alanine carboxypeptidase-like core" evidence="2">
    <location>
        <begin position="121"/>
        <end position="265"/>
    </location>
</feature>
<gene>
    <name evidence="3" type="ORF">IBL28_02370</name>
</gene>
<feature type="region of interest" description="Disordered" evidence="1">
    <location>
        <begin position="1"/>
        <end position="23"/>
    </location>
</feature>
<dbReference type="RefSeq" id="WP_187963956.1">
    <property type="nucleotide sequence ID" value="NZ_JACVDC010000003.1"/>
</dbReference>
<evidence type="ECO:0000313" key="4">
    <source>
        <dbReference type="Proteomes" id="UP000653730"/>
    </source>
</evidence>
<sequence length="269" mass="30606">MMHYQNISRFSGAGAPTRKKGKKLRGRPFIAGVKAFNYAEPELVRSSSYDVPYAVQQTIDASGLKWDGASPEQLEFMKKVYNINVKRSSARGTFVADVPESDLSTVEGRFKLRANAAGSCIKMLKNVREAIEEAGADATIGLVSAYRSASHQFKLWQDYFPGYYADTEAQRKKKDGGEHGDEAAQYLASYIRVRIATPGFSNHNNGLAVDLRNVQDGKTYRNKTRKKYTDAWRTTWLWDWLEANAATYKFYQNTHIDEPWHWEYRETAS</sequence>
<accession>A0A926Q1H4</accession>
<dbReference type="PANTHER" id="PTHR34385">
    <property type="entry name" value="D-ALANYL-D-ALANINE CARBOXYPEPTIDASE"/>
    <property type="match status" value="1"/>
</dbReference>
<dbReference type="SUPFAM" id="SSF55166">
    <property type="entry name" value="Hedgehog/DD-peptidase"/>
    <property type="match status" value="1"/>
</dbReference>
<keyword evidence="3" id="KW-0378">Hydrolase</keyword>
<dbReference type="InterPro" id="IPR052179">
    <property type="entry name" value="DD-CPase-like"/>
</dbReference>
<keyword evidence="3" id="KW-0645">Protease</keyword>
<dbReference type="PANTHER" id="PTHR34385:SF1">
    <property type="entry name" value="PEPTIDOGLYCAN L-ALANYL-D-GLUTAMATE ENDOPEPTIDASE CWLK"/>
    <property type="match status" value="1"/>
</dbReference>
<dbReference type="Gene3D" id="3.30.1380.10">
    <property type="match status" value="1"/>
</dbReference>
<evidence type="ECO:0000259" key="2">
    <source>
        <dbReference type="Pfam" id="PF02557"/>
    </source>
</evidence>
<dbReference type="Proteomes" id="UP000653730">
    <property type="component" value="Unassembled WGS sequence"/>
</dbReference>
<keyword evidence="3" id="KW-0121">Carboxypeptidase</keyword>